<accession>A0A066VDA1</accession>
<feature type="transmembrane region" description="Helical" evidence="11">
    <location>
        <begin position="65"/>
        <end position="82"/>
    </location>
</feature>
<evidence type="ECO:0000313" key="13">
    <source>
        <dbReference type="Proteomes" id="UP000027361"/>
    </source>
</evidence>
<comment type="similarity">
    <text evidence="2 11">Belongs to the UQCRQ/QCR8 family.</text>
</comment>
<keyword evidence="4 11" id="KW-0679">Respiratory chain</keyword>
<dbReference type="RefSeq" id="XP_013240661.1">
    <property type="nucleotide sequence ID" value="XM_013385207.1"/>
</dbReference>
<dbReference type="InParanoid" id="A0A066VDA1"/>
<dbReference type="Gene3D" id="1.20.5.210">
    <property type="entry name" value="Cytochrome b-c1 complex subunit 8"/>
    <property type="match status" value="1"/>
</dbReference>
<keyword evidence="3 11" id="KW-0813">Transport</keyword>
<dbReference type="OrthoDB" id="6683853at2759"/>
<keyword evidence="5 11" id="KW-0812">Transmembrane</keyword>
<dbReference type="HOGENOM" id="CLU_156007_0_0_1"/>
<dbReference type="STRING" id="1037660.A0A066VDA1"/>
<comment type="subcellular location">
    <subcellularLocation>
        <location evidence="1 11">Mitochondrion inner membrane</location>
        <topology evidence="1 11">Single-pass membrane protein</topology>
    </subcellularLocation>
</comment>
<dbReference type="GeneID" id="25265283"/>
<comment type="function">
    <text evidence="11">Component of the ubiquinol-cytochrome c oxidoreductase, a multisubunit transmembrane complex that is part of the mitochondrial electron transport chain which drives oxidative phosphorylation. The complex plays an important role in the uptake of multiple carbon sources present in different host niches.</text>
</comment>
<keyword evidence="6 11" id="KW-0999">Mitochondrion inner membrane</keyword>
<keyword evidence="8 11" id="KW-1133">Transmembrane helix</keyword>
<dbReference type="PANTHER" id="PTHR12119:SF2">
    <property type="entry name" value="CYTOCHROME B-C1 COMPLEX SUBUNIT 8"/>
    <property type="match status" value="1"/>
</dbReference>
<reference evidence="12 13" key="1">
    <citation type="submission" date="2014-05" db="EMBL/GenBank/DDBJ databases">
        <title>Draft genome sequence of a rare smut relative, Tilletiaria anomala UBC 951.</title>
        <authorList>
            <consortium name="DOE Joint Genome Institute"/>
            <person name="Toome M."/>
            <person name="Kuo A."/>
            <person name="Henrissat B."/>
            <person name="Lipzen A."/>
            <person name="Tritt A."/>
            <person name="Yoshinaga Y."/>
            <person name="Zane M."/>
            <person name="Barry K."/>
            <person name="Grigoriev I.V."/>
            <person name="Spatafora J.W."/>
            <person name="Aimea M.C."/>
        </authorList>
    </citation>
    <scope>NUCLEOTIDE SEQUENCE [LARGE SCALE GENOMIC DNA]</scope>
    <source>
        <strain evidence="12 13">UBC 951</strain>
    </source>
</reference>
<evidence type="ECO:0000313" key="12">
    <source>
        <dbReference type="EMBL" id="KDN38268.1"/>
    </source>
</evidence>
<dbReference type="Proteomes" id="UP000027361">
    <property type="component" value="Unassembled WGS sequence"/>
</dbReference>
<evidence type="ECO:0000256" key="5">
    <source>
        <dbReference type="ARBA" id="ARBA00022692"/>
    </source>
</evidence>
<evidence type="ECO:0000256" key="10">
    <source>
        <dbReference type="ARBA" id="ARBA00023136"/>
    </source>
</evidence>
<dbReference type="PANTHER" id="PTHR12119">
    <property type="entry name" value="UBIQUINOL-CYTOCHROME C REDUCTASE COMPLEX UBIQUINONE-BINDING PROTEIN QP-C"/>
    <property type="match status" value="1"/>
</dbReference>
<comment type="subunit">
    <text evidence="11">Component of the ubiquinol-cytochrome c oxidoreductase (cytochrome b-c1 complex, complex III, CIII), a multisubunit enzyme composed of 3 respiratory subunits cytochrome b, cytochrome c1 and Rieske protein, 2 core protein subunits, and additional low-molecular weight protein subunits. The complex exists as an obligatory dimer and forms supercomplexes (SCs) in the inner mitochondrial membrane with cytochrome c oxidase (complex IV, CIV).</text>
</comment>
<evidence type="ECO:0000256" key="1">
    <source>
        <dbReference type="ARBA" id="ARBA00004434"/>
    </source>
</evidence>
<dbReference type="GO" id="GO:0006122">
    <property type="term" value="P:mitochondrial electron transport, ubiquinol to cytochrome c"/>
    <property type="evidence" value="ECO:0007669"/>
    <property type="project" value="UniProtKB-UniRule"/>
</dbReference>
<proteinExistence type="inferred from homology"/>
<gene>
    <name evidence="12" type="ORF">K437DRAFT_259464</name>
</gene>
<dbReference type="GO" id="GO:0045275">
    <property type="term" value="C:respiratory chain complex III"/>
    <property type="evidence" value="ECO:0007669"/>
    <property type="project" value="UniProtKB-UniRule"/>
</dbReference>
<dbReference type="FunCoup" id="A0A066VDA1">
    <property type="interactions" value="126"/>
</dbReference>
<keyword evidence="10 11" id="KW-0472">Membrane</keyword>
<dbReference type="GO" id="GO:0005743">
    <property type="term" value="C:mitochondrial inner membrane"/>
    <property type="evidence" value="ECO:0007669"/>
    <property type="project" value="UniProtKB-SubCell"/>
</dbReference>
<dbReference type="InterPro" id="IPR004205">
    <property type="entry name" value="Cyt_bc1_su8"/>
</dbReference>
<evidence type="ECO:0000256" key="8">
    <source>
        <dbReference type="ARBA" id="ARBA00022989"/>
    </source>
</evidence>
<dbReference type="OMA" id="QWAIERN"/>
<keyword evidence="9 11" id="KW-0496">Mitochondrion</keyword>
<evidence type="ECO:0000256" key="7">
    <source>
        <dbReference type="ARBA" id="ARBA00022982"/>
    </source>
</evidence>
<name>A0A066VDA1_TILAU</name>
<sequence>MHPTTVARSAHMPTGNKWLGWWGDFGGPKQRGVTQYSLSPVHTSPTRGALKDAIFFGYRRVLVQAPYFLIPFAAGYGLIAWAKEKNTWYNSKEGHLATGGHEE</sequence>
<dbReference type="InterPro" id="IPR036642">
    <property type="entry name" value="Cyt_bc1_su8_sf"/>
</dbReference>
<evidence type="ECO:0000256" key="2">
    <source>
        <dbReference type="ARBA" id="ARBA00007668"/>
    </source>
</evidence>
<protein>
    <recommendedName>
        <fullName evidence="11">Cytochrome b-c1 complex subunit 8</fullName>
    </recommendedName>
    <alternativeName>
        <fullName evidence="11">Complex III subunit 8</fullName>
    </alternativeName>
</protein>
<evidence type="ECO:0000256" key="9">
    <source>
        <dbReference type="ARBA" id="ARBA00023128"/>
    </source>
</evidence>
<evidence type="ECO:0000256" key="3">
    <source>
        <dbReference type="ARBA" id="ARBA00022448"/>
    </source>
</evidence>
<comment type="caution">
    <text evidence="12">The sequence shown here is derived from an EMBL/GenBank/DDBJ whole genome shotgun (WGS) entry which is preliminary data.</text>
</comment>
<organism evidence="12 13">
    <name type="scientific">Tilletiaria anomala (strain ATCC 24038 / CBS 436.72 / UBC 951)</name>
    <dbReference type="NCBI Taxonomy" id="1037660"/>
    <lineage>
        <taxon>Eukaryota</taxon>
        <taxon>Fungi</taxon>
        <taxon>Dikarya</taxon>
        <taxon>Basidiomycota</taxon>
        <taxon>Ustilaginomycotina</taxon>
        <taxon>Exobasidiomycetes</taxon>
        <taxon>Georgefischeriales</taxon>
        <taxon>Tilletiariaceae</taxon>
        <taxon>Tilletiaria</taxon>
    </lineage>
</organism>
<dbReference type="AlphaFoldDB" id="A0A066VDA1"/>
<dbReference type="EMBL" id="JMSN01000121">
    <property type="protein sequence ID" value="KDN38268.1"/>
    <property type="molecule type" value="Genomic_DNA"/>
</dbReference>
<evidence type="ECO:0000256" key="4">
    <source>
        <dbReference type="ARBA" id="ARBA00022660"/>
    </source>
</evidence>
<dbReference type="SUPFAM" id="SSF81508">
    <property type="entry name" value="Ubiquinone-binding protein QP-C of cytochrome bc1 complex (Ubiquinol-cytochrome c reductase)"/>
    <property type="match status" value="1"/>
</dbReference>
<evidence type="ECO:0000256" key="11">
    <source>
        <dbReference type="RuleBase" id="RU368118"/>
    </source>
</evidence>
<dbReference type="Pfam" id="PF02939">
    <property type="entry name" value="UcrQ"/>
    <property type="match status" value="1"/>
</dbReference>
<keyword evidence="7 11" id="KW-0249">Electron transport</keyword>
<keyword evidence="13" id="KW-1185">Reference proteome</keyword>
<evidence type="ECO:0000256" key="6">
    <source>
        <dbReference type="ARBA" id="ARBA00022792"/>
    </source>
</evidence>